<evidence type="ECO:0000256" key="4">
    <source>
        <dbReference type="ARBA" id="ARBA00022692"/>
    </source>
</evidence>
<evidence type="ECO:0000256" key="15">
    <source>
        <dbReference type="SAM" id="SignalP"/>
    </source>
</evidence>
<dbReference type="Gene3D" id="1.10.238.180">
    <property type="match status" value="1"/>
</dbReference>
<keyword evidence="3" id="KW-0109">Calcium transport</keyword>
<reference evidence="17" key="1">
    <citation type="journal article" date="2016" name="Sci. Rep.">
        <title>Molecular characterization of firefly nuptial gifts: a multi-omics approach sheds light on postcopulatory sexual selection.</title>
        <authorList>
            <person name="Al-Wathiqui N."/>
            <person name="Fallon T.R."/>
            <person name="South A."/>
            <person name="Weng J.K."/>
            <person name="Lewis S.M."/>
        </authorList>
    </citation>
    <scope>NUCLEOTIDE SEQUENCE</scope>
</reference>
<protein>
    <recommendedName>
        <fullName evidence="16">SAM domain-containing protein</fullName>
    </recommendedName>
</protein>
<feature type="chain" id="PRO_5012553323" description="SAM domain-containing protein" evidence="15">
    <location>
        <begin position="22"/>
        <end position="517"/>
    </location>
</feature>
<evidence type="ECO:0000256" key="3">
    <source>
        <dbReference type="ARBA" id="ARBA00022568"/>
    </source>
</evidence>
<dbReference type="InterPro" id="IPR001660">
    <property type="entry name" value="SAM"/>
</dbReference>
<evidence type="ECO:0000259" key="16">
    <source>
        <dbReference type="PROSITE" id="PS50105"/>
    </source>
</evidence>
<dbReference type="FunFam" id="1.20.5.340:FF:000033">
    <property type="entry name" value="Stromal interaction molecule"/>
    <property type="match status" value="1"/>
</dbReference>
<dbReference type="FunFam" id="1.10.238.180:FF:000001">
    <property type="entry name" value="Stromal interaction molecule 1"/>
    <property type="match status" value="1"/>
</dbReference>
<dbReference type="GO" id="GO:0006874">
    <property type="term" value="P:intracellular calcium ion homeostasis"/>
    <property type="evidence" value="ECO:0007669"/>
    <property type="project" value="TreeGrafter"/>
</dbReference>
<keyword evidence="2" id="KW-0597">Phosphoprotein</keyword>
<evidence type="ECO:0000256" key="6">
    <source>
        <dbReference type="ARBA" id="ARBA00022729"/>
    </source>
</evidence>
<dbReference type="FunFam" id="1.10.150.50:FF:000009">
    <property type="entry name" value="Stromal interaction molecule 1"/>
    <property type="match status" value="1"/>
</dbReference>
<dbReference type="GO" id="GO:0005783">
    <property type="term" value="C:endoplasmic reticulum"/>
    <property type="evidence" value="ECO:0007669"/>
    <property type="project" value="TreeGrafter"/>
</dbReference>
<dbReference type="AlphaFoldDB" id="A0A1Y1MAA0"/>
<dbReference type="Gene3D" id="1.10.150.50">
    <property type="entry name" value="Transcription Factor, Ets-1"/>
    <property type="match status" value="1"/>
</dbReference>
<dbReference type="EMBL" id="GEZM01041567">
    <property type="protein sequence ID" value="JAV80277.1"/>
    <property type="molecule type" value="Transcribed_RNA"/>
</dbReference>
<sequence>MYIRKLTLWLVFIFYWCNGDSFDVESAQKVGSDGNSNPNVKENLKSTYSVLSQTISKAVLNENLPQETCSSDDLSCFGMDTQDKLGLEAIQALHHQLDDDRNGNVDLTETDDFLREELQYNSGYERRQKAFHRNDDMHISVKELWEAWLRSEVHNWTSQQTSEWLAINVELPQYVNNFLQYNINGAMLPRLAVNNMQLLNNLGIKDPIHKQKIALKAMDVVLFGPPKDHQPHWKDLTLIVLIIGGSIGMWYAVQQNKKFKSHLTRMNKDMEGLQHAESALENLQRELERAVEARENVVSEKQNLEKKLQEAGADSLGLHNSYSDLEVSQLKAEIEMLRHELQIAEGELKDRCWSPPVGLQHWLQLTHEIENKAYIKKKMVAEKQLQQAREACEKLRKKRSSLVGAFVSTHGKSIDDVDRSIVEARTSLNEVTQELQERVYRWKQVELLCGFNIISNSGLQQLENMLYRNTNLNGRPMTGLKGRMSSSQDDLDDDTCSLYTVASGKPNSFDESPNFFE</sequence>
<evidence type="ECO:0000256" key="10">
    <source>
        <dbReference type="ARBA" id="ARBA00023065"/>
    </source>
</evidence>
<dbReference type="Gene3D" id="1.20.5.340">
    <property type="match status" value="1"/>
</dbReference>
<dbReference type="Pfam" id="PF16533">
    <property type="entry name" value="SOAR"/>
    <property type="match status" value="1"/>
</dbReference>
<evidence type="ECO:0000256" key="5">
    <source>
        <dbReference type="ARBA" id="ARBA00022723"/>
    </source>
</evidence>
<feature type="signal peptide" evidence="15">
    <location>
        <begin position="1"/>
        <end position="21"/>
    </location>
</feature>
<evidence type="ECO:0000256" key="7">
    <source>
        <dbReference type="ARBA" id="ARBA00022837"/>
    </source>
</evidence>
<evidence type="ECO:0000313" key="17">
    <source>
        <dbReference type="EMBL" id="JAV80277.1"/>
    </source>
</evidence>
<feature type="coiled-coil region" evidence="14">
    <location>
        <begin position="266"/>
        <end position="347"/>
    </location>
</feature>
<dbReference type="Gene3D" id="1.10.287.3550">
    <property type="match status" value="1"/>
</dbReference>
<dbReference type="Pfam" id="PF25578">
    <property type="entry name" value="EF-hand_STIM1"/>
    <property type="match status" value="1"/>
</dbReference>
<accession>A0A1Y1MAA0</accession>
<dbReference type="CDD" id="cd11722">
    <property type="entry name" value="SOAR"/>
    <property type="match status" value="1"/>
</dbReference>
<keyword evidence="5" id="KW-0479">Metal-binding</keyword>
<dbReference type="GO" id="GO:0005886">
    <property type="term" value="C:plasma membrane"/>
    <property type="evidence" value="ECO:0007669"/>
    <property type="project" value="TreeGrafter"/>
</dbReference>
<dbReference type="InterPro" id="IPR057835">
    <property type="entry name" value="EF-hand_STIM1/2"/>
</dbReference>
<organism evidence="17">
    <name type="scientific">Photinus pyralis</name>
    <name type="common">Common eastern firefly</name>
    <name type="synonym">Lampyris pyralis</name>
    <dbReference type="NCBI Taxonomy" id="7054"/>
    <lineage>
        <taxon>Eukaryota</taxon>
        <taxon>Metazoa</taxon>
        <taxon>Ecdysozoa</taxon>
        <taxon>Arthropoda</taxon>
        <taxon>Hexapoda</taxon>
        <taxon>Insecta</taxon>
        <taxon>Pterygota</taxon>
        <taxon>Neoptera</taxon>
        <taxon>Endopterygota</taxon>
        <taxon>Coleoptera</taxon>
        <taxon>Polyphaga</taxon>
        <taxon>Elateriformia</taxon>
        <taxon>Elateroidea</taxon>
        <taxon>Lampyridae</taxon>
        <taxon>Lampyrinae</taxon>
        <taxon>Photinus</taxon>
    </lineage>
</organism>
<dbReference type="SUPFAM" id="SSF47769">
    <property type="entry name" value="SAM/Pointed domain"/>
    <property type="match status" value="1"/>
</dbReference>
<keyword evidence="11" id="KW-0472">Membrane</keyword>
<feature type="coiled-coil region" evidence="14">
    <location>
        <begin position="371"/>
        <end position="405"/>
    </location>
</feature>
<keyword evidence="7" id="KW-0106">Calcium</keyword>
<dbReference type="GO" id="GO:0051049">
    <property type="term" value="P:regulation of transport"/>
    <property type="evidence" value="ECO:0007669"/>
    <property type="project" value="UniProtKB-ARBA"/>
</dbReference>
<evidence type="ECO:0000256" key="12">
    <source>
        <dbReference type="ARBA" id="ARBA00023180"/>
    </source>
</evidence>
<keyword evidence="8" id="KW-1133">Transmembrane helix</keyword>
<name>A0A1Y1MAA0_PHOPY</name>
<evidence type="ECO:0000256" key="2">
    <source>
        <dbReference type="ARBA" id="ARBA00022553"/>
    </source>
</evidence>
<dbReference type="Pfam" id="PF07647">
    <property type="entry name" value="SAM_2"/>
    <property type="match status" value="1"/>
</dbReference>
<keyword evidence="6 15" id="KW-0732">Signal</keyword>
<dbReference type="InterPro" id="IPR013761">
    <property type="entry name" value="SAM/pointed_sf"/>
</dbReference>
<dbReference type="PANTHER" id="PTHR15136:SF5">
    <property type="entry name" value="STROMAL INTERACTION MOLECULE HOMOLOG"/>
    <property type="match status" value="1"/>
</dbReference>
<dbReference type="SMART" id="SM00454">
    <property type="entry name" value="SAM"/>
    <property type="match status" value="1"/>
</dbReference>
<dbReference type="GO" id="GO:0002115">
    <property type="term" value="P:store-operated calcium entry"/>
    <property type="evidence" value="ECO:0007669"/>
    <property type="project" value="TreeGrafter"/>
</dbReference>
<evidence type="ECO:0000256" key="1">
    <source>
        <dbReference type="ARBA" id="ARBA00022448"/>
    </source>
</evidence>
<evidence type="ECO:0000256" key="8">
    <source>
        <dbReference type="ARBA" id="ARBA00022989"/>
    </source>
</evidence>
<dbReference type="GO" id="GO:0005509">
    <property type="term" value="F:calcium ion binding"/>
    <property type="evidence" value="ECO:0007669"/>
    <property type="project" value="TreeGrafter"/>
</dbReference>
<dbReference type="InterPro" id="IPR037608">
    <property type="entry name" value="STIM1/2"/>
</dbReference>
<dbReference type="PROSITE" id="PS50105">
    <property type="entry name" value="SAM_DOMAIN"/>
    <property type="match status" value="1"/>
</dbReference>
<keyword evidence="12" id="KW-0325">Glycoprotein</keyword>
<comment type="subcellular location">
    <subcellularLocation>
        <location evidence="13">Endomembrane system</location>
        <topology evidence="13">Single-pass type I membrane protein</topology>
    </subcellularLocation>
</comment>
<keyword evidence="9 14" id="KW-0175">Coiled coil</keyword>
<dbReference type="FunFam" id="1.10.287.3550:FF:000002">
    <property type="entry name" value="Stromal interaction molecule homolog"/>
    <property type="match status" value="1"/>
</dbReference>
<evidence type="ECO:0000256" key="11">
    <source>
        <dbReference type="ARBA" id="ARBA00023136"/>
    </source>
</evidence>
<keyword evidence="1" id="KW-0813">Transport</keyword>
<keyword evidence="4" id="KW-0812">Transmembrane</keyword>
<dbReference type="InterPro" id="IPR032393">
    <property type="entry name" value="SOAR_STIM1/2"/>
</dbReference>
<feature type="domain" description="SAM" evidence="16">
    <location>
        <begin position="156"/>
        <end position="213"/>
    </location>
</feature>
<evidence type="ECO:0000256" key="14">
    <source>
        <dbReference type="SAM" id="Coils"/>
    </source>
</evidence>
<evidence type="ECO:0000256" key="9">
    <source>
        <dbReference type="ARBA" id="ARBA00023054"/>
    </source>
</evidence>
<keyword evidence="10" id="KW-0406">Ion transport</keyword>
<evidence type="ECO:0000256" key="13">
    <source>
        <dbReference type="ARBA" id="ARBA00046288"/>
    </source>
</evidence>
<dbReference type="GO" id="GO:0005246">
    <property type="term" value="F:calcium channel regulator activity"/>
    <property type="evidence" value="ECO:0007669"/>
    <property type="project" value="InterPro"/>
</dbReference>
<proteinExistence type="predicted"/>
<dbReference type="PANTHER" id="PTHR15136">
    <property type="entry name" value="STROMAL INTERACTION MOLECULE HOMOLOG"/>
    <property type="match status" value="1"/>
</dbReference>